<dbReference type="Proteomes" id="UP001075354">
    <property type="component" value="Chromosome 16"/>
</dbReference>
<evidence type="ECO:0000313" key="2">
    <source>
        <dbReference type="Proteomes" id="UP001075354"/>
    </source>
</evidence>
<dbReference type="EMBL" id="JAPTSV010000016">
    <property type="protein sequence ID" value="KAJ1519298.1"/>
    <property type="molecule type" value="Genomic_DNA"/>
</dbReference>
<keyword evidence="2" id="KW-1185">Reference proteome</keyword>
<name>A0AAV7X077_9NEOP</name>
<organism evidence="1 2">
    <name type="scientific">Megalurothrips usitatus</name>
    <name type="common">bean blossom thrips</name>
    <dbReference type="NCBI Taxonomy" id="439358"/>
    <lineage>
        <taxon>Eukaryota</taxon>
        <taxon>Metazoa</taxon>
        <taxon>Ecdysozoa</taxon>
        <taxon>Arthropoda</taxon>
        <taxon>Hexapoda</taxon>
        <taxon>Insecta</taxon>
        <taxon>Pterygota</taxon>
        <taxon>Neoptera</taxon>
        <taxon>Paraneoptera</taxon>
        <taxon>Thysanoptera</taxon>
        <taxon>Terebrantia</taxon>
        <taxon>Thripoidea</taxon>
        <taxon>Thripidae</taxon>
        <taxon>Megalurothrips</taxon>
    </lineage>
</organism>
<gene>
    <name evidence="1" type="ORF">ONE63_004597</name>
</gene>
<accession>A0AAV7X077</accession>
<sequence length="55" mass="6424">MLNSEDFPYQEMKLVDMSTFKNLWRNSTGCRMFLSSSHTLTQKMVISCLLITMIT</sequence>
<reference evidence="1" key="1">
    <citation type="submission" date="2022-12" db="EMBL/GenBank/DDBJ databases">
        <title>Chromosome-level genome assembly of the bean flower thrips Megalurothrips usitatus.</title>
        <authorList>
            <person name="Ma L."/>
            <person name="Liu Q."/>
            <person name="Li H."/>
            <person name="Cai W."/>
        </authorList>
    </citation>
    <scope>NUCLEOTIDE SEQUENCE</scope>
    <source>
        <strain evidence="1">Cailab_2022a</strain>
    </source>
</reference>
<comment type="caution">
    <text evidence="1">The sequence shown here is derived from an EMBL/GenBank/DDBJ whole genome shotgun (WGS) entry which is preliminary data.</text>
</comment>
<protein>
    <submittedName>
        <fullName evidence="1">Uncharacterized protein</fullName>
    </submittedName>
</protein>
<proteinExistence type="predicted"/>
<evidence type="ECO:0000313" key="1">
    <source>
        <dbReference type="EMBL" id="KAJ1519298.1"/>
    </source>
</evidence>
<dbReference type="AlphaFoldDB" id="A0AAV7X077"/>